<protein>
    <recommendedName>
        <fullName evidence="4">SGNH hydrolase-type esterase domain-containing protein</fullName>
    </recommendedName>
</protein>
<dbReference type="AlphaFoldDB" id="A0A917QLW5"/>
<dbReference type="EMBL" id="BMMW01000003">
    <property type="protein sequence ID" value="GGK57701.1"/>
    <property type="molecule type" value="Genomic_DNA"/>
</dbReference>
<reference evidence="5" key="1">
    <citation type="journal article" date="2014" name="Int. J. Syst. Evol. Microbiol.">
        <title>Complete genome sequence of Corynebacterium casei LMG S-19264T (=DSM 44701T), isolated from a smear-ripened cheese.</title>
        <authorList>
            <consortium name="US DOE Joint Genome Institute (JGI-PGF)"/>
            <person name="Walter F."/>
            <person name="Albersmeier A."/>
            <person name="Kalinowski J."/>
            <person name="Ruckert C."/>
        </authorList>
    </citation>
    <scope>NUCLEOTIDE SEQUENCE</scope>
    <source>
        <strain evidence="5">CGMCC 4.7278</strain>
    </source>
</reference>
<dbReference type="PANTHER" id="PTHR37981">
    <property type="entry name" value="LIPASE 2"/>
    <property type="match status" value="1"/>
</dbReference>
<evidence type="ECO:0000259" key="4">
    <source>
        <dbReference type="Pfam" id="PF13472"/>
    </source>
</evidence>
<dbReference type="CDD" id="cd01823">
    <property type="entry name" value="SEST_like"/>
    <property type="match status" value="1"/>
</dbReference>
<dbReference type="PANTHER" id="PTHR37981:SF1">
    <property type="entry name" value="SGNH HYDROLASE-TYPE ESTERASE DOMAIN-CONTAINING PROTEIN"/>
    <property type="match status" value="1"/>
</dbReference>
<keyword evidence="6" id="KW-1185">Reference proteome</keyword>
<gene>
    <name evidence="5" type="ORF">GCM10011591_32340</name>
</gene>
<feature type="disulfide bond" evidence="2">
    <location>
        <begin position="58"/>
        <end position="84"/>
    </location>
</feature>
<reference evidence="5" key="2">
    <citation type="submission" date="2020-09" db="EMBL/GenBank/DDBJ databases">
        <authorList>
            <person name="Sun Q."/>
            <person name="Zhou Y."/>
        </authorList>
    </citation>
    <scope>NUCLEOTIDE SEQUENCE</scope>
    <source>
        <strain evidence="5">CGMCC 4.7278</strain>
    </source>
</reference>
<dbReference type="Pfam" id="PF13472">
    <property type="entry name" value="Lipase_GDSL_2"/>
    <property type="match status" value="1"/>
</dbReference>
<accession>A0A917QLW5</accession>
<feature type="disulfide bond" evidence="2">
    <location>
        <begin position="207"/>
        <end position="259"/>
    </location>
</feature>
<evidence type="ECO:0000256" key="2">
    <source>
        <dbReference type="PIRSR" id="PIRSR637460-2"/>
    </source>
</evidence>
<dbReference type="SUPFAM" id="SSF52266">
    <property type="entry name" value="SGNH hydrolase"/>
    <property type="match status" value="1"/>
</dbReference>
<comment type="caution">
    <text evidence="5">The sequence shown here is derived from an EMBL/GenBank/DDBJ whole genome shotgun (WGS) entry which is preliminary data.</text>
</comment>
<name>A0A917QLW5_9NOCA</name>
<dbReference type="InterPro" id="IPR013830">
    <property type="entry name" value="SGNH_hydro"/>
</dbReference>
<dbReference type="GO" id="GO:0019433">
    <property type="term" value="P:triglyceride catabolic process"/>
    <property type="evidence" value="ECO:0007669"/>
    <property type="project" value="TreeGrafter"/>
</dbReference>
<organism evidence="5 6">
    <name type="scientific">Nocardia camponoti</name>
    <dbReference type="NCBI Taxonomy" id="1616106"/>
    <lineage>
        <taxon>Bacteria</taxon>
        <taxon>Bacillati</taxon>
        <taxon>Actinomycetota</taxon>
        <taxon>Actinomycetes</taxon>
        <taxon>Mycobacteriales</taxon>
        <taxon>Nocardiaceae</taxon>
        <taxon>Nocardia</taxon>
    </lineage>
</organism>
<evidence type="ECO:0000256" key="3">
    <source>
        <dbReference type="SAM" id="SignalP"/>
    </source>
</evidence>
<dbReference type="Proteomes" id="UP000612956">
    <property type="component" value="Unassembled WGS sequence"/>
</dbReference>
<feature type="active site" description="Nucleophile" evidence="1">
    <location>
        <position position="43"/>
    </location>
</feature>
<feature type="chain" id="PRO_5037471500" description="SGNH hydrolase-type esterase domain-containing protein" evidence="3">
    <location>
        <begin position="25"/>
        <end position="299"/>
    </location>
</feature>
<feature type="active site" evidence="1">
    <location>
        <position position="281"/>
    </location>
</feature>
<dbReference type="GO" id="GO:0004806">
    <property type="term" value="F:triacylglycerol lipase activity"/>
    <property type="evidence" value="ECO:0007669"/>
    <property type="project" value="TreeGrafter"/>
</dbReference>
<dbReference type="InterPro" id="IPR036514">
    <property type="entry name" value="SGNH_hydro_sf"/>
</dbReference>
<evidence type="ECO:0000313" key="6">
    <source>
        <dbReference type="Proteomes" id="UP000612956"/>
    </source>
</evidence>
<keyword evidence="2" id="KW-1015">Disulfide bond</keyword>
<sequence>MARLTRLLFATCAALSVTIATAHADPAPAQAPAGKKLVVLGDSFSANNWDPFTENVHCVRKDTSWPTQLTTLMKANNDVVDVSCSGASIDTGPGFTLALETRDADRAGGFGPATELVALQFGANDSWGEHPSTLWNALTDCVLDLIRGCDIEAAEQGRIPDFRGVTGERYAERMRNALTYIRFYAPNARVVIVGYPEVMEPGATKLCLNVFGPSPIVQPRAQALQAYLNSVDTAQREAAKLLGVEFFDARAATRGHGLCSAEPWINGIIDPRADAIGLPFHPSARGDAAVAQAIFDSRR</sequence>
<evidence type="ECO:0000313" key="5">
    <source>
        <dbReference type="EMBL" id="GGK57701.1"/>
    </source>
</evidence>
<dbReference type="Gene3D" id="3.40.50.1110">
    <property type="entry name" value="SGNH hydrolase"/>
    <property type="match status" value="1"/>
</dbReference>
<proteinExistence type="predicted"/>
<dbReference type="RefSeq" id="WP_188829841.1">
    <property type="nucleotide sequence ID" value="NZ_BMMW01000003.1"/>
</dbReference>
<keyword evidence="3" id="KW-0732">Signal</keyword>
<feature type="domain" description="SGNH hydrolase-type esterase" evidence="4">
    <location>
        <begin position="39"/>
        <end position="288"/>
    </location>
</feature>
<dbReference type="InterPro" id="IPR037460">
    <property type="entry name" value="SEST-like"/>
</dbReference>
<feature type="signal peptide" evidence="3">
    <location>
        <begin position="1"/>
        <end position="24"/>
    </location>
</feature>
<evidence type="ECO:0000256" key="1">
    <source>
        <dbReference type="PIRSR" id="PIRSR637460-1"/>
    </source>
</evidence>